<dbReference type="SUPFAM" id="SSF58104">
    <property type="entry name" value="Methyl-accepting chemotaxis protein (MCP) signaling domain"/>
    <property type="match status" value="1"/>
</dbReference>
<dbReference type="GO" id="GO:0007165">
    <property type="term" value="P:signal transduction"/>
    <property type="evidence" value="ECO:0007669"/>
    <property type="project" value="UniProtKB-KW"/>
</dbReference>
<feature type="domain" description="Methyl-accepting transducer" evidence="2">
    <location>
        <begin position="29"/>
        <end position="187"/>
    </location>
</feature>
<feature type="non-terminal residue" evidence="3">
    <location>
        <position position="187"/>
    </location>
</feature>
<gene>
    <name evidence="3" type="ORF">B1A_11875</name>
</gene>
<dbReference type="Pfam" id="PF00015">
    <property type="entry name" value="MCPsignal"/>
    <property type="match status" value="1"/>
</dbReference>
<sequence>FIDNLDGIVGQVVRTSELVLETNQQMLQKNNEADGASTQVVKAIESLLHSLATQMAEISVASKTAEEMKSSMNHVIETARSQFDAVRARTGGIRHSIDHSKVSIEALELSAKNIGKIVEVIQEIADQTNLLALNAAIEAARAGDHGRGFGVVSAEVRKLAERTSMQTREIRSMISQVQGEAKEAVTT</sequence>
<reference evidence="3" key="1">
    <citation type="submission" date="2013-08" db="EMBL/GenBank/DDBJ databases">
        <authorList>
            <person name="Mendez C."/>
            <person name="Richter M."/>
            <person name="Ferrer M."/>
            <person name="Sanchez J."/>
        </authorList>
    </citation>
    <scope>NUCLEOTIDE SEQUENCE</scope>
</reference>
<dbReference type="GO" id="GO:0016020">
    <property type="term" value="C:membrane"/>
    <property type="evidence" value="ECO:0007669"/>
    <property type="project" value="InterPro"/>
</dbReference>
<keyword evidence="3" id="KW-0675">Receptor</keyword>
<proteinExistence type="predicted"/>
<dbReference type="EMBL" id="AUZX01008545">
    <property type="protein sequence ID" value="EQD55630.1"/>
    <property type="molecule type" value="Genomic_DNA"/>
</dbReference>
<feature type="non-terminal residue" evidence="3">
    <location>
        <position position="1"/>
    </location>
</feature>
<accession>T1BNS6</accession>
<evidence type="ECO:0000313" key="3">
    <source>
        <dbReference type="EMBL" id="EQD55630.1"/>
    </source>
</evidence>
<dbReference type="PANTHER" id="PTHR32089:SF112">
    <property type="entry name" value="LYSOZYME-LIKE PROTEIN-RELATED"/>
    <property type="match status" value="1"/>
</dbReference>
<evidence type="ECO:0000259" key="2">
    <source>
        <dbReference type="PROSITE" id="PS50111"/>
    </source>
</evidence>
<dbReference type="AlphaFoldDB" id="T1BNS6"/>
<dbReference type="Gene3D" id="1.10.287.950">
    <property type="entry name" value="Methyl-accepting chemotaxis protein"/>
    <property type="match status" value="1"/>
</dbReference>
<dbReference type="PROSITE" id="PS50111">
    <property type="entry name" value="CHEMOTAXIS_TRANSDUC_2"/>
    <property type="match status" value="1"/>
</dbReference>
<dbReference type="SMART" id="SM00283">
    <property type="entry name" value="MA"/>
    <property type="match status" value="1"/>
</dbReference>
<organism evidence="3">
    <name type="scientific">mine drainage metagenome</name>
    <dbReference type="NCBI Taxonomy" id="410659"/>
    <lineage>
        <taxon>unclassified sequences</taxon>
        <taxon>metagenomes</taxon>
        <taxon>ecological metagenomes</taxon>
    </lineage>
</organism>
<evidence type="ECO:0000256" key="1">
    <source>
        <dbReference type="ARBA" id="ARBA00023224"/>
    </source>
</evidence>
<dbReference type="PANTHER" id="PTHR32089">
    <property type="entry name" value="METHYL-ACCEPTING CHEMOTAXIS PROTEIN MCPB"/>
    <property type="match status" value="1"/>
</dbReference>
<protein>
    <submittedName>
        <fullName evidence="3">Chemotaxis methyl-accepting receptor, signaling domain protein</fullName>
    </submittedName>
</protein>
<name>T1BNS6_9ZZZZ</name>
<keyword evidence="1" id="KW-0807">Transducer</keyword>
<reference evidence="3" key="2">
    <citation type="journal article" date="2014" name="ISME J.">
        <title>Microbial stratification in low pH oxic and suboxic macroscopic growths along an acid mine drainage.</title>
        <authorList>
            <person name="Mendez-Garcia C."/>
            <person name="Mesa V."/>
            <person name="Sprenger R.R."/>
            <person name="Richter M."/>
            <person name="Diez M.S."/>
            <person name="Solano J."/>
            <person name="Bargiela R."/>
            <person name="Golyshina O.V."/>
            <person name="Manteca A."/>
            <person name="Ramos J.L."/>
            <person name="Gallego J.R."/>
            <person name="Llorente I."/>
            <person name="Martins Dos Santos V.A."/>
            <person name="Jensen O.N."/>
            <person name="Pelaez A.I."/>
            <person name="Sanchez J."/>
            <person name="Ferrer M."/>
        </authorList>
    </citation>
    <scope>NUCLEOTIDE SEQUENCE</scope>
</reference>
<dbReference type="InterPro" id="IPR004089">
    <property type="entry name" value="MCPsignal_dom"/>
</dbReference>
<comment type="caution">
    <text evidence="3">The sequence shown here is derived from an EMBL/GenBank/DDBJ whole genome shotgun (WGS) entry which is preliminary data.</text>
</comment>